<name>A0A2D2B310_9CAUL</name>
<keyword evidence="3" id="KW-1185">Reference proteome</keyword>
<dbReference type="EMBL" id="CP024201">
    <property type="protein sequence ID" value="ATQ44649.1"/>
    <property type="molecule type" value="Genomic_DNA"/>
</dbReference>
<sequence length="95" mass="10515">MAAYLIFQRDKTTDPAELKTYSGLAGATMASHKATPHVVYGRHEVLEGAEVEGVVVLSFPTMEEARAWYDSPAYTAARQHRFKGAEYRVVLVQGL</sequence>
<dbReference type="InterPro" id="IPR010753">
    <property type="entry name" value="DUF1330"/>
</dbReference>
<dbReference type="RefSeq" id="WP_099623897.1">
    <property type="nucleotide sequence ID" value="NZ_CP024201.1"/>
</dbReference>
<proteinExistence type="predicted"/>
<protein>
    <recommendedName>
        <fullName evidence="1">DUF1330 domain-containing protein</fullName>
    </recommendedName>
</protein>
<dbReference type="Gene3D" id="3.30.70.100">
    <property type="match status" value="1"/>
</dbReference>
<evidence type="ECO:0000313" key="3">
    <source>
        <dbReference type="Proteomes" id="UP000228945"/>
    </source>
</evidence>
<dbReference type="SUPFAM" id="SSF54909">
    <property type="entry name" value="Dimeric alpha+beta barrel"/>
    <property type="match status" value="1"/>
</dbReference>
<dbReference type="Proteomes" id="UP000228945">
    <property type="component" value="Chromosome"/>
</dbReference>
<dbReference type="OrthoDB" id="9806380at2"/>
<dbReference type="InterPro" id="IPR011008">
    <property type="entry name" value="Dimeric_a/b-barrel"/>
</dbReference>
<evidence type="ECO:0000259" key="1">
    <source>
        <dbReference type="Pfam" id="PF07045"/>
    </source>
</evidence>
<organism evidence="2 3">
    <name type="scientific">Caulobacter mirabilis</name>
    <dbReference type="NCBI Taxonomy" id="69666"/>
    <lineage>
        <taxon>Bacteria</taxon>
        <taxon>Pseudomonadati</taxon>
        <taxon>Pseudomonadota</taxon>
        <taxon>Alphaproteobacteria</taxon>
        <taxon>Caulobacterales</taxon>
        <taxon>Caulobacteraceae</taxon>
        <taxon>Caulobacter</taxon>
    </lineage>
</organism>
<dbReference type="KEGG" id="cmb:CSW64_20785"/>
<dbReference type="Pfam" id="PF07045">
    <property type="entry name" value="DUF1330"/>
    <property type="match status" value="1"/>
</dbReference>
<dbReference type="PANTHER" id="PTHR41521">
    <property type="match status" value="1"/>
</dbReference>
<accession>A0A2D2B310</accession>
<evidence type="ECO:0000313" key="2">
    <source>
        <dbReference type="EMBL" id="ATQ44649.1"/>
    </source>
</evidence>
<feature type="domain" description="DUF1330" evidence="1">
    <location>
        <begin position="3"/>
        <end position="95"/>
    </location>
</feature>
<reference evidence="2 3" key="1">
    <citation type="submission" date="2017-10" db="EMBL/GenBank/DDBJ databases">
        <title>Genome sequence of Caulobacter mirabilis FWC38.</title>
        <authorList>
            <person name="Fiebig A."/>
            <person name="Crosson S."/>
        </authorList>
    </citation>
    <scope>NUCLEOTIDE SEQUENCE [LARGE SCALE GENOMIC DNA]</scope>
    <source>
        <strain evidence="2 3">FWC 38</strain>
    </source>
</reference>
<dbReference type="AlphaFoldDB" id="A0A2D2B310"/>
<gene>
    <name evidence="2" type="ORF">CSW64_20785</name>
</gene>
<dbReference type="PANTHER" id="PTHR41521:SF4">
    <property type="entry name" value="BLR0684 PROTEIN"/>
    <property type="match status" value="1"/>
</dbReference>